<gene>
    <name evidence="5" type="ORF">AVEN_216287_1</name>
</gene>
<dbReference type="SUPFAM" id="SSF57850">
    <property type="entry name" value="RING/U-box"/>
    <property type="match status" value="1"/>
</dbReference>
<keyword evidence="1 3" id="KW-0479">Metal-binding</keyword>
<name>A0A4Y2BYC7_ARAVE</name>
<reference evidence="5 6" key="1">
    <citation type="journal article" date="2019" name="Sci. Rep.">
        <title>Orb-weaving spider Araneus ventricosus genome elucidates the spidroin gene catalogue.</title>
        <authorList>
            <person name="Kono N."/>
            <person name="Nakamura H."/>
            <person name="Ohtoshi R."/>
            <person name="Moran D.A.P."/>
            <person name="Shinohara A."/>
            <person name="Yoshida Y."/>
            <person name="Fujiwara M."/>
            <person name="Mori M."/>
            <person name="Tomita M."/>
            <person name="Arakawa K."/>
        </authorList>
    </citation>
    <scope>NUCLEOTIDE SEQUENCE [LARGE SCALE GENOMIC DNA]</scope>
</reference>
<evidence type="ECO:0000313" key="5">
    <source>
        <dbReference type="EMBL" id="GBL96809.1"/>
    </source>
</evidence>
<protein>
    <recommendedName>
        <fullName evidence="4">RING-type domain-containing protein</fullName>
    </recommendedName>
</protein>
<evidence type="ECO:0000256" key="2">
    <source>
        <dbReference type="ARBA" id="ARBA00022833"/>
    </source>
</evidence>
<evidence type="ECO:0000313" key="6">
    <source>
        <dbReference type="Proteomes" id="UP000499080"/>
    </source>
</evidence>
<dbReference type="EMBL" id="BGPR01084774">
    <property type="protein sequence ID" value="GBL96809.1"/>
    <property type="molecule type" value="Genomic_DNA"/>
</dbReference>
<feature type="domain" description="RING-type" evidence="4">
    <location>
        <begin position="14"/>
        <end position="54"/>
    </location>
</feature>
<dbReference type="InterPro" id="IPR001841">
    <property type="entry name" value="Znf_RING"/>
</dbReference>
<accession>A0A4Y2BYC7</accession>
<dbReference type="Proteomes" id="UP000499080">
    <property type="component" value="Unassembled WGS sequence"/>
</dbReference>
<dbReference type="GO" id="GO:0008270">
    <property type="term" value="F:zinc ion binding"/>
    <property type="evidence" value="ECO:0007669"/>
    <property type="project" value="UniProtKB-KW"/>
</dbReference>
<keyword evidence="2" id="KW-0862">Zinc</keyword>
<keyword evidence="1 3" id="KW-0863">Zinc-finger</keyword>
<evidence type="ECO:0000259" key="4">
    <source>
        <dbReference type="PROSITE" id="PS50089"/>
    </source>
</evidence>
<evidence type="ECO:0000256" key="1">
    <source>
        <dbReference type="ARBA" id="ARBA00022771"/>
    </source>
</evidence>
<sequence>MATVKLPFDKVFKCKYSTRDRLGYLDLSLDCGHMLHSRCLCTWDRARISCPKCHSADRYGRSLCDLDFQEKMSECVGCGKPLVDNGCDCGCLTWRDIKKVSRMRFFD</sequence>
<keyword evidence="6" id="KW-1185">Reference proteome</keyword>
<proteinExistence type="predicted"/>
<organism evidence="5 6">
    <name type="scientific">Araneus ventricosus</name>
    <name type="common">Orbweaver spider</name>
    <name type="synonym">Epeira ventricosa</name>
    <dbReference type="NCBI Taxonomy" id="182803"/>
    <lineage>
        <taxon>Eukaryota</taxon>
        <taxon>Metazoa</taxon>
        <taxon>Ecdysozoa</taxon>
        <taxon>Arthropoda</taxon>
        <taxon>Chelicerata</taxon>
        <taxon>Arachnida</taxon>
        <taxon>Araneae</taxon>
        <taxon>Araneomorphae</taxon>
        <taxon>Entelegynae</taxon>
        <taxon>Araneoidea</taxon>
        <taxon>Araneidae</taxon>
        <taxon>Araneus</taxon>
    </lineage>
</organism>
<comment type="caution">
    <text evidence="5">The sequence shown here is derived from an EMBL/GenBank/DDBJ whole genome shotgun (WGS) entry which is preliminary data.</text>
</comment>
<dbReference type="AlphaFoldDB" id="A0A4Y2BYC7"/>
<dbReference type="InterPro" id="IPR013083">
    <property type="entry name" value="Znf_RING/FYVE/PHD"/>
</dbReference>
<dbReference type="Gene3D" id="3.30.40.10">
    <property type="entry name" value="Zinc/RING finger domain, C3HC4 (zinc finger)"/>
    <property type="match status" value="1"/>
</dbReference>
<dbReference type="PROSITE" id="PS50089">
    <property type="entry name" value="ZF_RING_2"/>
    <property type="match status" value="1"/>
</dbReference>
<evidence type="ECO:0000256" key="3">
    <source>
        <dbReference type="PROSITE-ProRule" id="PRU00175"/>
    </source>
</evidence>